<proteinExistence type="predicted"/>
<gene>
    <name evidence="1" type="ORF">GL50803_0032766</name>
</gene>
<comment type="caution">
    <text evidence="1">The sequence shown here is derived from an EMBL/GenBank/DDBJ whole genome shotgun (WGS) entry which is preliminary data.</text>
</comment>
<keyword evidence="2" id="KW-1185">Reference proteome</keyword>
<dbReference type="AlphaFoldDB" id="D3KGR9"/>
<dbReference type="Proteomes" id="UP000001548">
    <property type="component" value="Unassembled WGS sequence"/>
</dbReference>
<dbReference type="OMA" id="LCRSHDY"/>
<dbReference type="HOGENOM" id="CLU_1404886_0_0_1"/>
<accession>D3KGR9</accession>
<reference evidence="1 2" key="1">
    <citation type="journal article" date="2007" name="Science">
        <title>Genomic minimalism in the early diverging intestinal parasite Giardia lamblia.</title>
        <authorList>
            <person name="Morrison H.G."/>
            <person name="McArthur A.G."/>
            <person name="Gillin F.D."/>
            <person name="Aley S.B."/>
            <person name="Adam R.D."/>
            <person name="Olsen G.J."/>
            <person name="Best A.A."/>
            <person name="Cande W.Z."/>
            <person name="Chen F."/>
            <person name="Cipriano M.J."/>
            <person name="Davids B.J."/>
            <person name="Dawson S.C."/>
            <person name="Elmendorf H.G."/>
            <person name="Hehl A.B."/>
            <person name="Holder M.E."/>
            <person name="Huse S.M."/>
            <person name="Kim U.U."/>
            <person name="Lasek-Nesselquist E."/>
            <person name="Manning G."/>
            <person name="Nigam A."/>
            <person name="Nixon J.E."/>
            <person name="Palm D."/>
            <person name="Passamaneck N.E."/>
            <person name="Prabhu A."/>
            <person name="Reich C.I."/>
            <person name="Reiner D.S."/>
            <person name="Samuelson J."/>
            <person name="Svard S.G."/>
            <person name="Sogin M.L."/>
        </authorList>
    </citation>
    <scope>NUCLEOTIDE SEQUENCE [LARGE SCALE GENOMIC DNA]</scope>
    <source>
        <strain evidence="1 2">WB C6</strain>
    </source>
</reference>
<organism evidence="1 2">
    <name type="scientific">Giardia intestinalis (strain ATCC 50803 / WB clone C6)</name>
    <name type="common">Giardia lamblia</name>
    <dbReference type="NCBI Taxonomy" id="184922"/>
    <lineage>
        <taxon>Eukaryota</taxon>
        <taxon>Metamonada</taxon>
        <taxon>Diplomonadida</taxon>
        <taxon>Hexamitidae</taxon>
        <taxon>Giardiinae</taxon>
        <taxon>Giardia</taxon>
    </lineage>
</organism>
<evidence type="ECO:0000313" key="2">
    <source>
        <dbReference type="Proteomes" id="UP000001548"/>
    </source>
</evidence>
<name>D3KGR9_GIAIC</name>
<sequence>MFVVASEAIQEMNADLLSCLVELSFHRASIVFSLQNLCYRCFTGIWPLGVQDAVLVDRSLKSSACDLLLSRAPTDLDHTPEALRVLLCLLDCAKENTLQGKALASGSIEASLESFTKVQMRRALALRTVLCRSHDYRIEHTTLSEVALNLSIGQTESSIMSSRVMLFSLMGEIINYCNGTGSMSKGVVSIQSLG</sequence>
<evidence type="ECO:0000313" key="1">
    <source>
        <dbReference type="EMBL" id="KAE8303493.1"/>
    </source>
</evidence>
<dbReference type="VEuPathDB" id="GiardiaDB:GL50803_32766"/>
<protein>
    <submittedName>
        <fullName evidence="1">Uncharacterized protein</fullName>
    </submittedName>
</protein>
<dbReference type="EMBL" id="AACB03000002">
    <property type="protein sequence ID" value="KAE8303493.1"/>
    <property type="molecule type" value="Genomic_DNA"/>
</dbReference>